<dbReference type="EMBL" id="LCTV02000007">
    <property type="protein sequence ID" value="PRQ74068.1"/>
    <property type="molecule type" value="Genomic_DNA"/>
</dbReference>
<feature type="coiled-coil region" evidence="1">
    <location>
        <begin position="22"/>
        <end position="49"/>
    </location>
</feature>
<sequence length="255" mass="28020">MTALASSPVAVAGEERVEEARSLSVEERLQNIEKELLKVRQDYQEVRDVVTPLAGLATEQQKMASQLDKQASRLDQHASQLAVVTSSIADTYAAYRHEAAVSYSQAYLPSLRLLLAEPPASFTKVLANKPLRSRLEQVSEPRSTLTLYCAATSLATQPLAQARHGKVHPSIAPKLFVSLVLPSLNQVEPTPSAREVTKNSLMRILGMMEGITITAHGKSYPAFTSKGEDKPPQTAQDLEDELQGLVRKYWDKLSL</sequence>
<organism evidence="2 3">
    <name type="scientific">Rhodotorula toruloides</name>
    <name type="common">Yeast</name>
    <name type="synonym">Rhodosporidium toruloides</name>
    <dbReference type="NCBI Taxonomy" id="5286"/>
    <lineage>
        <taxon>Eukaryota</taxon>
        <taxon>Fungi</taxon>
        <taxon>Dikarya</taxon>
        <taxon>Basidiomycota</taxon>
        <taxon>Pucciniomycotina</taxon>
        <taxon>Microbotryomycetes</taxon>
        <taxon>Sporidiobolales</taxon>
        <taxon>Sporidiobolaceae</taxon>
        <taxon>Rhodotorula</taxon>
    </lineage>
</organism>
<dbReference type="AlphaFoldDB" id="A0A2T0A7R7"/>
<name>A0A2T0A7R7_RHOTO</name>
<evidence type="ECO:0000313" key="3">
    <source>
        <dbReference type="Proteomes" id="UP000239560"/>
    </source>
</evidence>
<comment type="caution">
    <text evidence="2">The sequence shown here is derived from an EMBL/GenBank/DDBJ whole genome shotgun (WGS) entry which is preliminary data.</text>
</comment>
<accession>A0A2T0A7R7</accession>
<reference evidence="2 3" key="1">
    <citation type="journal article" date="2018" name="Elife">
        <title>Functional genomics of lipid metabolism in the oleaginous yeast Rhodosporidium toruloides.</title>
        <authorList>
            <person name="Coradetti S.T."/>
            <person name="Pinel D."/>
            <person name="Geiselman G."/>
            <person name="Ito M."/>
            <person name="Mondo S."/>
            <person name="Reilly M.C."/>
            <person name="Cheng Y.F."/>
            <person name="Bauer S."/>
            <person name="Grigoriev I."/>
            <person name="Gladden J.M."/>
            <person name="Simmons B.A."/>
            <person name="Brem R."/>
            <person name="Arkin A.P."/>
            <person name="Skerker J.M."/>
        </authorList>
    </citation>
    <scope>NUCLEOTIDE SEQUENCE [LARGE SCALE GENOMIC DNA]</scope>
    <source>
        <strain evidence="2 3">NBRC 0880</strain>
    </source>
</reference>
<dbReference type="Proteomes" id="UP000239560">
    <property type="component" value="Unassembled WGS sequence"/>
</dbReference>
<dbReference type="OrthoDB" id="10590178at2759"/>
<evidence type="ECO:0000256" key="1">
    <source>
        <dbReference type="SAM" id="Coils"/>
    </source>
</evidence>
<proteinExistence type="predicted"/>
<protein>
    <submittedName>
        <fullName evidence="2">Uncharacterized protein</fullName>
    </submittedName>
</protein>
<keyword evidence="1" id="KW-0175">Coiled coil</keyword>
<evidence type="ECO:0000313" key="2">
    <source>
        <dbReference type="EMBL" id="PRQ74068.1"/>
    </source>
</evidence>
<gene>
    <name evidence="2" type="ORF">AAT19DRAFT_15635</name>
</gene>